<dbReference type="PANTHER" id="PTHR43200">
    <property type="entry name" value="PHOSPHATASE"/>
    <property type="match status" value="1"/>
</dbReference>
<feature type="binding site" evidence="7">
    <location>
        <position position="122"/>
    </location>
    <ligand>
        <name>Mg(2+)</name>
        <dbReference type="ChEBI" id="CHEBI:18420"/>
        <label>1</label>
        <note>catalytic</note>
    </ligand>
</feature>
<keyword evidence="3 7" id="KW-0479">Metal-binding</keyword>
<dbReference type="FunFam" id="3.30.540.10:FF:000016">
    <property type="entry name" value="SAL1 phosphatase"/>
    <property type="match status" value="1"/>
</dbReference>
<dbReference type="InterPro" id="IPR020583">
    <property type="entry name" value="Inositol_monoP_metal-BS"/>
</dbReference>
<organism evidence="8 9">
    <name type="scientific">Zostera marina</name>
    <name type="common">Eelgrass</name>
    <dbReference type="NCBI Taxonomy" id="29655"/>
    <lineage>
        <taxon>Eukaryota</taxon>
        <taxon>Viridiplantae</taxon>
        <taxon>Streptophyta</taxon>
        <taxon>Embryophyta</taxon>
        <taxon>Tracheophyta</taxon>
        <taxon>Spermatophyta</taxon>
        <taxon>Magnoliopsida</taxon>
        <taxon>Liliopsida</taxon>
        <taxon>Zosteraceae</taxon>
        <taxon>Zostera</taxon>
    </lineage>
</organism>
<dbReference type="Pfam" id="PF00459">
    <property type="entry name" value="Inositol_P"/>
    <property type="match status" value="1"/>
</dbReference>
<keyword evidence="4" id="KW-0378">Hydrolase</keyword>
<feature type="binding site" evidence="7">
    <location>
        <position position="184"/>
    </location>
    <ligand>
        <name>Mg(2+)</name>
        <dbReference type="ChEBI" id="CHEBI:18420"/>
        <label>1</label>
        <note>catalytic</note>
    </ligand>
</feature>
<gene>
    <name evidence="8" type="ORF">ZOSMA_197G00060</name>
</gene>
<dbReference type="InterPro" id="IPR000760">
    <property type="entry name" value="Inositol_monophosphatase-like"/>
</dbReference>
<name>A0A0K9PNL4_ZOSMR</name>
<dbReference type="GO" id="GO:0008441">
    <property type="term" value="F:3'(2'),5'-bisphosphate nucleotidase activity"/>
    <property type="evidence" value="ECO:0007669"/>
    <property type="project" value="UniProtKB-EC"/>
</dbReference>
<dbReference type="OMA" id="PSNSETW"/>
<dbReference type="PROSITE" id="PS00629">
    <property type="entry name" value="IMP_1"/>
    <property type="match status" value="1"/>
</dbReference>
<protein>
    <submittedName>
        <fullName evidence="8">3'(2'),5'-bisphosphate nucleotidase</fullName>
    </submittedName>
</protein>
<keyword evidence="5 7" id="KW-0460">Magnesium</keyword>
<evidence type="ECO:0000256" key="5">
    <source>
        <dbReference type="ARBA" id="ARBA00022842"/>
    </source>
</evidence>
<comment type="cofactor">
    <cofactor evidence="1 7">
        <name>Mg(2+)</name>
        <dbReference type="ChEBI" id="CHEBI:18420"/>
    </cofactor>
</comment>
<dbReference type="Proteomes" id="UP000036987">
    <property type="component" value="Unassembled WGS sequence"/>
</dbReference>
<proteinExistence type="inferred from homology"/>
<dbReference type="GO" id="GO:0046872">
    <property type="term" value="F:metal ion binding"/>
    <property type="evidence" value="ECO:0007669"/>
    <property type="project" value="UniProtKB-KW"/>
</dbReference>
<dbReference type="SUPFAM" id="SSF56655">
    <property type="entry name" value="Carbohydrate phosphatase"/>
    <property type="match status" value="1"/>
</dbReference>
<dbReference type="AlphaFoldDB" id="A0A0K9PNL4"/>
<dbReference type="Gene3D" id="3.30.540.10">
    <property type="entry name" value="Fructose-1,6-Bisphosphatase, subunit A, domain 1"/>
    <property type="match status" value="1"/>
</dbReference>
<comment type="catalytic activity">
    <reaction evidence="6">
        <text>adenosine 2',5'-bisphosphate + H2O = AMP + phosphate</text>
        <dbReference type="Rhea" id="RHEA:77643"/>
        <dbReference type="ChEBI" id="CHEBI:15377"/>
        <dbReference type="ChEBI" id="CHEBI:43474"/>
        <dbReference type="ChEBI" id="CHEBI:194156"/>
        <dbReference type="ChEBI" id="CHEBI:456215"/>
        <dbReference type="EC" id="3.1.3.7"/>
    </reaction>
    <physiologicalReaction direction="left-to-right" evidence="6">
        <dbReference type="Rhea" id="RHEA:77644"/>
    </physiologicalReaction>
</comment>
<dbReference type="OrthoDB" id="411145at2759"/>
<evidence type="ECO:0000256" key="6">
    <source>
        <dbReference type="ARBA" id="ARBA00044466"/>
    </source>
</evidence>
<dbReference type="STRING" id="29655.A0A0K9PNL4"/>
<evidence type="ECO:0000256" key="4">
    <source>
        <dbReference type="ARBA" id="ARBA00022801"/>
    </source>
</evidence>
<evidence type="ECO:0000256" key="2">
    <source>
        <dbReference type="ARBA" id="ARBA00009759"/>
    </source>
</evidence>
<dbReference type="InterPro" id="IPR051090">
    <property type="entry name" value="Inositol_monoP_superfamily"/>
</dbReference>
<accession>A0A0K9PNL4</accession>
<dbReference type="PANTHER" id="PTHR43200:SF6">
    <property type="entry name" value="3'(2'),5'-BISPHOSPHATE NUCLEOTIDASE"/>
    <property type="match status" value="1"/>
</dbReference>
<evidence type="ECO:0000313" key="9">
    <source>
        <dbReference type="Proteomes" id="UP000036987"/>
    </source>
</evidence>
<comment type="caution">
    <text evidence="8">The sequence shown here is derived from an EMBL/GenBank/DDBJ whole genome shotgun (WGS) entry which is preliminary data.</text>
</comment>
<evidence type="ECO:0000256" key="3">
    <source>
        <dbReference type="ARBA" id="ARBA00022723"/>
    </source>
</evidence>
<evidence type="ECO:0000256" key="1">
    <source>
        <dbReference type="ARBA" id="ARBA00001946"/>
    </source>
</evidence>
<feature type="binding site" evidence="7">
    <location>
        <position position="186"/>
    </location>
    <ligand>
        <name>Mg(2+)</name>
        <dbReference type="ChEBI" id="CHEBI:18420"/>
        <label>1</label>
        <note>catalytic</note>
    </ligand>
</feature>
<sequence length="267" mass="28893">MSFSSYLLSSSTTLPFKKFNLSFPLSNLRYFSYKANKIGFRPIASSDAVIVMDYDKELQIAKKAASLAAKLCQTVQKGILQSDVQSKSDKSPVTVADYGSQALVSFVLEKELALESFSMVAEEDSKDLRKESNQETLKRITDLVNATLTSDGTYSITLSTQDVIACIDKGKSDGGPHGRHWVLDPIDGTKGFVRGDQYAIALALLDEGKLALGVLACPNLPLAPLSAQNKQSLPSKFGCLFSAKLGDGTYMESLDGSSSKKVVCQYN</sequence>
<dbReference type="EMBL" id="LFYR01000721">
    <property type="protein sequence ID" value="KMZ70633.1"/>
    <property type="molecule type" value="Genomic_DNA"/>
</dbReference>
<evidence type="ECO:0000313" key="8">
    <source>
        <dbReference type="EMBL" id="KMZ70633.1"/>
    </source>
</evidence>
<reference evidence="9" key="1">
    <citation type="journal article" date="2016" name="Nature">
        <title>The genome of the seagrass Zostera marina reveals angiosperm adaptation to the sea.</title>
        <authorList>
            <person name="Olsen J.L."/>
            <person name="Rouze P."/>
            <person name="Verhelst B."/>
            <person name="Lin Y.-C."/>
            <person name="Bayer T."/>
            <person name="Collen J."/>
            <person name="Dattolo E."/>
            <person name="De Paoli E."/>
            <person name="Dittami S."/>
            <person name="Maumus F."/>
            <person name="Michel G."/>
            <person name="Kersting A."/>
            <person name="Lauritano C."/>
            <person name="Lohaus R."/>
            <person name="Toepel M."/>
            <person name="Tonon T."/>
            <person name="Vanneste K."/>
            <person name="Amirebrahimi M."/>
            <person name="Brakel J."/>
            <person name="Bostroem C."/>
            <person name="Chovatia M."/>
            <person name="Grimwood J."/>
            <person name="Jenkins J.W."/>
            <person name="Jueterbock A."/>
            <person name="Mraz A."/>
            <person name="Stam W.T."/>
            <person name="Tice H."/>
            <person name="Bornberg-Bauer E."/>
            <person name="Green P.J."/>
            <person name="Pearson G.A."/>
            <person name="Procaccini G."/>
            <person name="Duarte C.M."/>
            <person name="Schmutz J."/>
            <person name="Reusch T.B.H."/>
            <person name="Van de Peer Y."/>
        </authorList>
    </citation>
    <scope>NUCLEOTIDE SEQUENCE [LARGE SCALE GENOMIC DNA]</scope>
    <source>
        <strain evidence="9">cv. Finnish</strain>
    </source>
</reference>
<evidence type="ECO:0000256" key="7">
    <source>
        <dbReference type="PIRSR" id="PIRSR600760-2"/>
    </source>
</evidence>
<keyword evidence="9" id="KW-1185">Reference proteome</keyword>
<feature type="binding site" evidence="7">
    <location>
        <position position="187"/>
    </location>
    <ligand>
        <name>Mg(2+)</name>
        <dbReference type="ChEBI" id="CHEBI:18420"/>
        <label>1</label>
        <note>catalytic</note>
    </ligand>
</feature>
<comment type="similarity">
    <text evidence="2">Belongs to the inositol monophosphatase superfamily.</text>
</comment>